<dbReference type="AlphaFoldDB" id="A0A7W2I7A7"/>
<dbReference type="RefSeq" id="WP_182218170.1">
    <property type="nucleotide sequence ID" value="NZ_JACEZS010000010.1"/>
</dbReference>
<gene>
    <name evidence="2" type="ORF">H3H36_12940</name>
</gene>
<reference evidence="2 3" key="1">
    <citation type="submission" date="2020-07" db="EMBL/GenBank/DDBJ databases">
        <title>Novel species isolated from subtropical streams in China.</title>
        <authorList>
            <person name="Lu H."/>
        </authorList>
    </citation>
    <scope>NUCLEOTIDE SEQUENCE [LARGE SCALE GENOMIC DNA]</scope>
    <source>
        <strain evidence="2 3">FT3S</strain>
    </source>
</reference>
<evidence type="ECO:0000313" key="2">
    <source>
        <dbReference type="EMBL" id="MBA5606260.1"/>
    </source>
</evidence>
<evidence type="ECO:0000256" key="1">
    <source>
        <dbReference type="SAM" id="Phobius"/>
    </source>
</evidence>
<keyword evidence="1" id="KW-1133">Transmembrane helix</keyword>
<feature type="transmembrane region" description="Helical" evidence="1">
    <location>
        <begin position="398"/>
        <end position="418"/>
    </location>
</feature>
<sequence>MSTLALTGIEVPISNARANYNKLRLKYQRLAGQAAADFSNNFATLFKSIDDIHNKCADVVLPIMHEAAEVAVADLVAQGFYDIDFDAFAEYFAPYYKWEEDFAVIDDKYMAIVLKAEELDAYRTQRRESRGRWVGGGFGVSGAVKGAMQAGAMNLATGAVHGLFNLTAKGISAVGDALKKSELYNDPATKQALVNALYRAIFSMHFAYIDAVNDRKPESYTGFVTTDDETKASRLLQNVEAGRVPKEAIKQVMLDAFQLDPYNEDFFQLWLGEFGDQNGELEKLESYFGVSVVSSTKRDLIQAHKASLDFSTPEACDASLAALSKYSAAIGYQEFAKESQAIIALRSERDRERRTVDGVTYSSDAAAAEAKDELARTVKGVTYSTPEAAETARTQKKVGIWFFLALLVFPQITPFFTLRKGYSTTIRVISFAWGALFTSLFFTMGHR</sequence>
<organism evidence="2 3">
    <name type="scientific">Rugamonas fusca</name>
    <dbReference type="NCBI Taxonomy" id="2758568"/>
    <lineage>
        <taxon>Bacteria</taxon>
        <taxon>Pseudomonadati</taxon>
        <taxon>Pseudomonadota</taxon>
        <taxon>Betaproteobacteria</taxon>
        <taxon>Burkholderiales</taxon>
        <taxon>Oxalobacteraceae</taxon>
        <taxon>Telluria group</taxon>
        <taxon>Rugamonas</taxon>
    </lineage>
</organism>
<feature type="transmembrane region" description="Helical" evidence="1">
    <location>
        <begin position="425"/>
        <end position="444"/>
    </location>
</feature>
<dbReference type="Proteomes" id="UP000566711">
    <property type="component" value="Unassembled WGS sequence"/>
</dbReference>
<protein>
    <submittedName>
        <fullName evidence="2">Uncharacterized protein</fullName>
    </submittedName>
</protein>
<dbReference type="EMBL" id="JACEZS010000010">
    <property type="protein sequence ID" value="MBA5606260.1"/>
    <property type="molecule type" value="Genomic_DNA"/>
</dbReference>
<keyword evidence="3" id="KW-1185">Reference proteome</keyword>
<evidence type="ECO:0000313" key="3">
    <source>
        <dbReference type="Proteomes" id="UP000566711"/>
    </source>
</evidence>
<comment type="caution">
    <text evidence="2">The sequence shown here is derived from an EMBL/GenBank/DDBJ whole genome shotgun (WGS) entry which is preliminary data.</text>
</comment>
<name>A0A7W2I7A7_9BURK</name>
<keyword evidence="1" id="KW-0472">Membrane</keyword>
<keyword evidence="1" id="KW-0812">Transmembrane</keyword>
<proteinExistence type="predicted"/>
<accession>A0A7W2I7A7</accession>